<accession>A0A072U1W0</accession>
<evidence type="ECO:0000313" key="5">
    <source>
        <dbReference type="Proteomes" id="UP000002051"/>
    </source>
</evidence>
<dbReference type="InterPro" id="IPR033249">
    <property type="entry name" value="CLE_plant"/>
</dbReference>
<evidence type="ECO:0000313" key="4">
    <source>
        <dbReference type="EnsemblPlants" id="KEH23687"/>
    </source>
</evidence>
<feature type="signal peptide" evidence="2">
    <location>
        <begin position="1"/>
        <end position="17"/>
    </location>
</feature>
<organism evidence="3 5">
    <name type="scientific">Medicago truncatula</name>
    <name type="common">Barrel medic</name>
    <name type="synonym">Medicago tribuloides</name>
    <dbReference type="NCBI Taxonomy" id="3880"/>
    <lineage>
        <taxon>Eukaryota</taxon>
        <taxon>Viridiplantae</taxon>
        <taxon>Streptophyta</taxon>
        <taxon>Embryophyta</taxon>
        <taxon>Tracheophyta</taxon>
        <taxon>Spermatophyta</taxon>
        <taxon>Magnoliopsida</taxon>
        <taxon>eudicotyledons</taxon>
        <taxon>Gunneridae</taxon>
        <taxon>Pentapetalae</taxon>
        <taxon>rosids</taxon>
        <taxon>fabids</taxon>
        <taxon>Fabales</taxon>
        <taxon>Fabaceae</taxon>
        <taxon>Papilionoideae</taxon>
        <taxon>50 kb inversion clade</taxon>
        <taxon>NPAAA clade</taxon>
        <taxon>Hologalegina</taxon>
        <taxon>IRL clade</taxon>
        <taxon>Trifolieae</taxon>
        <taxon>Medicago</taxon>
    </lineage>
</organism>
<keyword evidence="5" id="KW-1185">Reference proteome</keyword>
<keyword evidence="2" id="KW-0732">Signal</keyword>
<dbReference type="EMBL" id="CM001223">
    <property type="protein sequence ID" value="KEH23687.1"/>
    <property type="molecule type" value="Genomic_DNA"/>
</dbReference>
<dbReference type="Proteomes" id="UP000002051">
    <property type="component" value="Unassembled WGS sequence"/>
</dbReference>
<reference evidence="3 5" key="1">
    <citation type="journal article" date="2011" name="Nature">
        <title>The Medicago genome provides insight into the evolution of rhizobial symbioses.</title>
        <authorList>
            <person name="Young N.D."/>
            <person name="Debelle F."/>
            <person name="Oldroyd G.E."/>
            <person name="Geurts R."/>
            <person name="Cannon S.B."/>
            <person name="Udvardi M.K."/>
            <person name="Benedito V.A."/>
            <person name="Mayer K.F."/>
            <person name="Gouzy J."/>
            <person name="Schoof H."/>
            <person name="Van de Peer Y."/>
            <person name="Proost S."/>
            <person name="Cook D.R."/>
            <person name="Meyers B.C."/>
            <person name="Spannagl M."/>
            <person name="Cheung F."/>
            <person name="De Mita S."/>
            <person name="Krishnakumar V."/>
            <person name="Gundlach H."/>
            <person name="Zhou S."/>
            <person name="Mudge J."/>
            <person name="Bharti A.K."/>
            <person name="Murray J.D."/>
            <person name="Naoumkina M.A."/>
            <person name="Rosen B."/>
            <person name="Silverstein K.A."/>
            <person name="Tang H."/>
            <person name="Rombauts S."/>
            <person name="Zhao P.X."/>
            <person name="Zhou P."/>
            <person name="Barbe V."/>
            <person name="Bardou P."/>
            <person name="Bechner M."/>
            <person name="Bellec A."/>
            <person name="Berger A."/>
            <person name="Berges H."/>
            <person name="Bidwell S."/>
            <person name="Bisseling T."/>
            <person name="Choisne N."/>
            <person name="Couloux A."/>
            <person name="Denny R."/>
            <person name="Deshpande S."/>
            <person name="Dai X."/>
            <person name="Doyle J.J."/>
            <person name="Dudez A.M."/>
            <person name="Farmer A.D."/>
            <person name="Fouteau S."/>
            <person name="Franken C."/>
            <person name="Gibelin C."/>
            <person name="Gish J."/>
            <person name="Goldstein S."/>
            <person name="Gonzalez A.J."/>
            <person name="Green P.J."/>
            <person name="Hallab A."/>
            <person name="Hartog M."/>
            <person name="Hua A."/>
            <person name="Humphray S.J."/>
            <person name="Jeong D.H."/>
            <person name="Jing Y."/>
            <person name="Jocker A."/>
            <person name="Kenton S.M."/>
            <person name="Kim D.J."/>
            <person name="Klee K."/>
            <person name="Lai H."/>
            <person name="Lang C."/>
            <person name="Lin S."/>
            <person name="Macmil S.L."/>
            <person name="Magdelenat G."/>
            <person name="Matthews L."/>
            <person name="McCorrison J."/>
            <person name="Monaghan E.L."/>
            <person name="Mun J.H."/>
            <person name="Najar F.Z."/>
            <person name="Nicholson C."/>
            <person name="Noirot C."/>
            <person name="O'Bleness M."/>
            <person name="Paule C.R."/>
            <person name="Poulain J."/>
            <person name="Prion F."/>
            <person name="Qin B."/>
            <person name="Qu C."/>
            <person name="Retzel E.F."/>
            <person name="Riddle C."/>
            <person name="Sallet E."/>
            <person name="Samain S."/>
            <person name="Samson N."/>
            <person name="Sanders I."/>
            <person name="Saurat O."/>
            <person name="Scarpelli C."/>
            <person name="Schiex T."/>
            <person name="Segurens B."/>
            <person name="Severin A.J."/>
            <person name="Sherrier D.J."/>
            <person name="Shi R."/>
            <person name="Sims S."/>
            <person name="Singer S.R."/>
            <person name="Sinharoy S."/>
            <person name="Sterck L."/>
            <person name="Viollet A."/>
            <person name="Wang B.B."/>
            <person name="Wang K."/>
            <person name="Wang M."/>
            <person name="Wang X."/>
            <person name="Warfsmann J."/>
            <person name="Weissenbach J."/>
            <person name="White D.D."/>
            <person name="White J.D."/>
            <person name="Wiley G.B."/>
            <person name="Wincker P."/>
            <person name="Xing Y."/>
            <person name="Yang L."/>
            <person name="Yao Z."/>
            <person name="Ying F."/>
            <person name="Zhai J."/>
            <person name="Zhou L."/>
            <person name="Zuber A."/>
            <person name="Denarie J."/>
            <person name="Dixon R.A."/>
            <person name="May G.D."/>
            <person name="Schwartz D.C."/>
            <person name="Rogers J."/>
            <person name="Quetier F."/>
            <person name="Town C.D."/>
            <person name="Roe B.A."/>
        </authorList>
    </citation>
    <scope>NUCLEOTIDE SEQUENCE [LARGE SCALE GENOMIC DNA]</scope>
    <source>
        <strain evidence="3">A17</strain>
        <strain evidence="4 5">cv. Jemalong A17</strain>
    </source>
</reference>
<feature type="chain" id="PRO_5014499232" evidence="2">
    <location>
        <begin position="18"/>
        <end position="74"/>
    </location>
</feature>
<gene>
    <name evidence="3" type="ordered locus">MTR_7g094080</name>
</gene>
<protein>
    <submittedName>
        <fullName evidence="3">Clavata3/ESR (CLE) gene family member</fullName>
    </submittedName>
</protein>
<dbReference type="PANTHER" id="PTHR34545:SF8">
    <property type="entry name" value="CLAVATA3_ESR (CLE)-RELATED PROTEIN 21"/>
    <property type="match status" value="1"/>
</dbReference>
<feature type="region of interest" description="Disordered" evidence="1">
    <location>
        <begin position="52"/>
        <end position="74"/>
    </location>
</feature>
<sequence>MLLLMMMLLLSTATCEALIDKDRFERSRAGSYASSELNSSSKFHLVNNANKNGDQVFGDNKRKVFTGPNPLHNR</sequence>
<name>A0A072U1W0_MEDTR</name>
<dbReference type="EnsemblPlants" id="KEH23687">
    <property type="protein sequence ID" value="KEH23687"/>
    <property type="gene ID" value="MTR_7g094080"/>
</dbReference>
<dbReference type="HOGENOM" id="CLU_162925_1_0_1"/>
<evidence type="ECO:0000313" key="3">
    <source>
        <dbReference type="EMBL" id="KEH23687.1"/>
    </source>
</evidence>
<proteinExistence type="predicted"/>
<evidence type="ECO:0000256" key="1">
    <source>
        <dbReference type="SAM" id="MobiDB-lite"/>
    </source>
</evidence>
<dbReference type="GO" id="GO:0048731">
    <property type="term" value="P:system development"/>
    <property type="evidence" value="ECO:0007669"/>
    <property type="project" value="InterPro"/>
</dbReference>
<dbReference type="AlphaFoldDB" id="A0A072U1W0"/>
<dbReference type="PANTHER" id="PTHR34545">
    <property type="entry name" value="CLAVATA3/ESR (CLE)-RELATED PROTEIN 22"/>
    <property type="match status" value="1"/>
</dbReference>
<reference evidence="3 5" key="2">
    <citation type="journal article" date="2014" name="BMC Genomics">
        <title>An improved genome release (version Mt4.0) for the model legume Medicago truncatula.</title>
        <authorList>
            <person name="Tang H."/>
            <person name="Krishnakumar V."/>
            <person name="Bidwell S."/>
            <person name="Rosen B."/>
            <person name="Chan A."/>
            <person name="Zhou S."/>
            <person name="Gentzbittel L."/>
            <person name="Childs K.L."/>
            <person name="Yandell M."/>
            <person name="Gundlach H."/>
            <person name="Mayer K.F."/>
            <person name="Schwartz D.C."/>
            <person name="Town C.D."/>
        </authorList>
    </citation>
    <scope>GENOME REANNOTATION</scope>
    <source>
        <strain evidence="3">A17</strain>
        <strain evidence="4 5">cv. Jemalong A17</strain>
    </source>
</reference>
<evidence type="ECO:0000256" key="2">
    <source>
        <dbReference type="SAM" id="SignalP"/>
    </source>
</evidence>
<reference evidence="4" key="3">
    <citation type="submission" date="2015-04" db="UniProtKB">
        <authorList>
            <consortium name="EnsemblPlants"/>
        </authorList>
    </citation>
    <scope>IDENTIFICATION</scope>
    <source>
        <strain evidence="4">cv. Jemalong A17</strain>
    </source>
</reference>